<feature type="compositionally biased region" description="Polar residues" evidence="1">
    <location>
        <begin position="194"/>
        <end position="204"/>
    </location>
</feature>
<protein>
    <submittedName>
        <fullName evidence="3">Serine protease</fullName>
    </submittedName>
</protein>
<evidence type="ECO:0000256" key="1">
    <source>
        <dbReference type="SAM" id="MobiDB-lite"/>
    </source>
</evidence>
<sequence length="422" mass="43896">MPWGEVMRLRSFVAAALLQVCLVGAAHAKGPFGTVNVGGWVGGAFSNDETGAFSHCAATAPYANGVILVVSQNAAGIWSLAFASPNYHFNKDENAAIDVTFDGREQARLYATAYRSDMLTAVMPLNVVHTFQKASLMVATAGHAVLNFDLRSTGPAIAALANCVTRVKADGLDKAGDFTKGATKPATAADKQGSPPTAKSSRGTKSGFGTGFVVSASGHIVTNNHVIDGCSELKGNLTGEAAMVLRVVSNDASNDLALLQPASTTAFRDFARIRDRSIRSGDSVVAIGFPLHGLLTSDFTVTTGIVSSLSGMRNDSRFLQISAPVQPGNSGGPLFDTSGQVVGVVTGKIPGLRIAAITGDIPENINFAIKTGALRDFLDNSVVPYQTAEPRGELKTTEIAGNARAYTMLISCNGTVQADAKK</sequence>
<dbReference type="Pfam" id="PF13365">
    <property type="entry name" value="Trypsin_2"/>
    <property type="match status" value="1"/>
</dbReference>
<dbReference type="PRINTS" id="PR00834">
    <property type="entry name" value="PROTEASES2C"/>
</dbReference>
<dbReference type="SUPFAM" id="SSF50494">
    <property type="entry name" value="Trypsin-like serine proteases"/>
    <property type="match status" value="1"/>
</dbReference>
<evidence type="ECO:0000256" key="2">
    <source>
        <dbReference type="SAM" id="SignalP"/>
    </source>
</evidence>
<dbReference type="GO" id="GO:0004252">
    <property type="term" value="F:serine-type endopeptidase activity"/>
    <property type="evidence" value="ECO:0007669"/>
    <property type="project" value="InterPro"/>
</dbReference>
<feature type="chain" id="PRO_5041737849" evidence="2">
    <location>
        <begin position="29"/>
        <end position="422"/>
    </location>
</feature>
<proteinExistence type="predicted"/>
<dbReference type="InterPro" id="IPR043504">
    <property type="entry name" value="Peptidase_S1_PA_chymotrypsin"/>
</dbReference>
<reference evidence="3" key="2">
    <citation type="submission" date="2022-12" db="EMBL/GenBank/DDBJ databases">
        <authorList>
            <person name="Sun Q."/>
            <person name="Zhou Y."/>
        </authorList>
    </citation>
    <scope>NUCLEOTIDE SEQUENCE</scope>
    <source>
        <strain evidence="3">CGMCC 1.15034</strain>
    </source>
</reference>
<feature type="signal peptide" evidence="2">
    <location>
        <begin position="1"/>
        <end position="28"/>
    </location>
</feature>
<gene>
    <name evidence="3" type="ORF">GCM10010987_52340</name>
</gene>
<dbReference type="Proteomes" id="UP000625079">
    <property type="component" value="Unassembled WGS sequence"/>
</dbReference>
<dbReference type="GO" id="GO:0006508">
    <property type="term" value="P:proteolysis"/>
    <property type="evidence" value="ECO:0007669"/>
    <property type="project" value="UniProtKB-KW"/>
</dbReference>
<reference evidence="3" key="1">
    <citation type="journal article" date="2014" name="Int. J. Syst. Evol. Microbiol.">
        <title>Complete genome sequence of Corynebacterium casei LMG S-19264T (=DSM 44701T), isolated from a smear-ripened cheese.</title>
        <authorList>
            <consortium name="US DOE Joint Genome Institute (JGI-PGF)"/>
            <person name="Walter F."/>
            <person name="Albersmeier A."/>
            <person name="Kalinowski J."/>
            <person name="Ruckert C."/>
        </authorList>
    </citation>
    <scope>NUCLEOTIDE SEQUENCE</scope>
    <source>
        <strain evidence="3">CGMCC 1.15034</strain>
    </source>
</reference>
<evidence type="ECO:0000313" key="4">
    <source>
        <dbReference type="Proteomes" id="UP000625079"/>
    </source>
</evidence>
<keyword evidence="3" id="KW-0645">Protease</keyword>
<dbReference type="Gene3D" id="2.40.10.10">
    <property type="entry name" value="Trypsin-like serine proteases"/>
    <property type="match status" value="2"/>
</dbReference>
<dbReference type="PANTHER" id="PTHR43019">
    <property type="entry name" value="SERINE ENDOPROTEASE DEGS"/>
    <property type="match status" value="1"/>
</dbReference>
<comment type="caution">
    <text evidence="3">The sequence shown here is derived from an EMBL/GenBank/DDBJ whole genome shotgun (WGS) entry which is preliminary data.</text>
</comment>
<dbReference type="EMBL" id="BMHC01000013">
    <property type="protein sequence ID" value="GGI29025.1"/>
    <property type="molecule type" value="Genomic_DNA"/>
</dbReference>
<evidence type="ECO:0000313" key="3">
    <source>
        <dbReference type="EMBL" id="GGI29025.1"/>
    </source>
</evidence>
<dbReference type="PANTHER" id="PTHR43019:SF23">
    <property type="entry name" value="PROTEASE DO-LIKE 5, CHLOROPLASTIC"/>
    <property type="match status" value="1"/>
</dbReference>
<organism evidence="3 4">
    <name type="scientific">Bradyrhizobium guangdongense</name>
    <dbReference type="NCBI Taxonomy" id="1325090"/>
    <lineage>
        <taxon>Bacteria</taxon>
        <taxon>Pseudomonadati</taxon>
        <taxon>Pseudomonadota</taxon>
        <taxon>Alphaproteobacteria</taxon>
        <taxon>Hyphomicrobiales</taxon>
        <taxon>Nitrobacteraceae</taxon>
        <taxon>Bradyrhizobium</taxon>
    </lineage>
</organism>
<name>A0AA88B8T9_9BRAD</name>
<keyword evidence="2" id="KW-0732">Signal</keyword>
<dbReference type="InterPro" id="IPR009003">
    <property type="entry name" value="Peptidase_S1_PA"/>
</dbReference>
<dbReference type="InterPro" id="IPR001940">
    <property type="entry name" value="Peptidase_S1C"/>
</dbReference>
<keyword evidence="3" id="KW-0378">Hydrolase</keyword>
<accession>A0AA88B8T9</accession>
<feature type="region of interest" description="Disordered" evidence="1">
    <location>
        <begin position="180"/>
        <end position="205"/>
    </location>
</feature>
<dbReference type="AlphaFoldDB" id="A0AA88B8T9"/>